<protein>
    <recommendedName>
        <fullName evidence="1">2EXR domain-containing protein</fullName>
    </recommendedName>
</protein>
<dbReference type="PANTHER" id="PTHR35910">
    <property type="entry name" value="2EXR DOMAIN-CONTAINING PROTEIN"/>
    <property type="match status" value="1"/>
</dbReference>
<dbReference type="EMBL" id="FJOG01000010">
    <property type="protein sequence ID" value="CZR57727.1"/>
    <property type="molecule type" value="Genomic_DNA"/>
</dbReference>
<evidence type="ECO:0000313" key="2">
    <source>
        <dbReference type="EMBL" id="CZR57727.1"/>
    </source>
</evidence>
<proteinExistence type="predicted"/>
<dbReference type="Proteomes" id="UP000184330">
    <property type="component" value="Unassembled WGS sequence"/>
</dbReference>
<dbReference type="InterPro" id="IPR045518">
    <property type="entry name" value="2EXR"/>
</dbReference>
<dbReference type="PANTHER" id="PTHR35910:SF6">
    <property type="entry name" value="2EXR DOMAIN-CONTAINING PROTEIN"/>
    <property type="match status" value="1"/>
</dbReference>
<reference evidence="2 3" key="1">
    <citation type="submission" date="2016-03" db="EMBL/GenBank/DDBJ databases">
        <authorList>
            <person name="Ploux O."/>
        </authorList>
    </citation>
    <scope>NUCLEOTIDE SEQUENCE [LARGE SCALE GENOMIC DNA]</scope>
    <source>
        <strain evidence="2 3">UAMH 11012</strain>
    </source>
</reference>
<organism evidence="2 3">
    <name type="scientific">Phialocephala subalpina</name>
    <dbReference type="NCBI Taxonomy" id="576137"/>
    <lineage>
        <taxon>Eukaryota</taxon>
        <taxon>Fungi</taxon>
        <taxon>Dikarya</taxon>
        <taxon>Ascomycota</taxon>
        <taxon>Pezizomycotina</taxon>
        <taxon>Leotiomycetes</taxon>
        <taxon>Helotiales</taxon>
        <taxon>Mollisiaceae</taxon>
        <taxon>Phialocephala</taxon>
        <taxon>Phialocephala fortinii species complex</taxon>
    </lineage>
</organism>
<gene>
    <name evidence="2" type="ORF">PAC_07616</name>
</gene>
<keyword evidence="3" id="KW-1185">Reference proteome</keyword>
<dbReference type="OrthoDB" id="3490595at2759"/>
<accession>A0A1L7WY81</accession>
<evidence type="ECO:0000259" key="1">
    <source>
        <dbReference type="Pfam" id="PF20150"/>
    </source>
</evidence>
<name>A0A1L7WY81_9HELO</name>
<sequence>MTSLRTFTLFPLLPFELRRKIWIETLSGPRALRIIRNKPKGFLSYAKKIVGTSRPPLFKTSPASYGGHQPAILSVNRESRNEALNFLTFLLGTYWNLKIDAPYFEISGVDCGTDEVLLLSEARKSGVLDHFLNIAIDWLIWDLSRQTSFTDYEHPIETLNLLPNIKSCTFVHLLHTNQKDLVKKYEPWHLGPLTPATTLASSDLFKRAERFAWSDISLSYLCLRTKEYETDGFSYGKAAEDQNAYAAGSLGNHSTADIRGSDIAGASLGTAMPLSPSSRPSDSAGIPVVAKETTDNAYREPGEQRTVQRNLVLDGSGHWLAELTQALGHTEDFDPISQLALGGMAGVLANSDPVSVMTSIAAYCVKCNRRTAGVALEIALKKLKEDVEKIDGDVFHLTTDYQTRKKLELYCREEKMRIEAKRAKTMSCEHAIHLLMEKVYKAWRRKKVASLLMLDVSGAFDNVLTSARGNYPLH</sequence>
<dbReference type="Pfam" id="PF20150">
    <property type="entry name" value="2EXR"/>
    <property type="match status" value="1"/>
</dbReference>
<feature type="domain" description="2EXR" evidence="1">
    <location>
        <begin position="7"/>
        <end position="96"/>
    </location>
</feature>
<dbReference type="AlphaFoldDB" id="A0A1L7WY81"/>
<evidence type="ECO:0000313" key="3">
    <source>
        <dbReference type="Proteomes" id="UP000184330"/>
    </source>
</evidence>